<feature type="binding site" evidence="6">
    <location>
        <position position="113"/>
    </location>
    <ligand>
        <name>substrate</name>
    </ligand>
</feature>
<comment type="caution">
    <text evidence="7">The sequence shown here is derived from an EMBL/GenBank/DDBJ whole genome shotgun (WGS) entry which is preliminary data.</text>
</comment>
<dbReference type="Gene3D" id="3.40.710.10">
    <property type="entry name" value="DD-peptidase/beta-lactamase superfamily"/>
    <property type="match status" value="1"/>
</dbReference>
<dbReference type="EC" id="3.5.1.2" evidence="3 6"/>
<evidence type="ECO:0000256" key="2">
    <source>
        <dbReference type="ARBA" id="ARBA00011881"/>
    </source>
</evidence>
<dbReference type="NCBIfam" id="TIGR03814">
    <property type="entry name" value="Gln_ase"/>
    <property type="match status" value="1"/>
</dbReference>
<name>A0A0P7BPZ2_9BACT</name>
<dbReference type="STRING" id="1605367.AFM12_00735"/>
<dbReference type="PATRIC" id="fig|1605367.3.peg.1477"/>
<dbReference type="Pfam" id="PF04960">
    <property type="entry name" value="Glutaminase"/>
    <property type="match status" value="1"/>
</dbReference>
<protein>
    <recommendedName>
        <fullName evidence="3 6">Glutaminase</fullName>
        <ecNumber evidence="3 6">3.5.1.2</ecNumber>
    </recommendedName>
</protein>
<dbReference type="InterPro" id="IPR015868">
    <property type="entry name" value="Glutaminase"/>
</dbReference>
<gene>
    <name evidence="6" type="primary">glsA</name>
    <name evidence="7" type="ORF">AFM12_00735</name>
</gene>
<reference evidence="7 8" key="1">
    <citation type="submission" date="2015-07" db="EMBL/GenBank/DDBJ databases">
        <title>The draft genome sequence of Leadbetterella sp. JN14-9.</title>
        <authorList>
            <person name="Liu Y."/>
            <person name="Du J."/>
            <person name="Shao Z."/>
        </authorList>
    </citation>
    <scope>NUCLEOTIDE SEQUENCE [LARGE SCALE GENOMIC DNA]</scope>
    <source>
        <strain evidence="7 8">JN14-9</strain>
    </source>
</reference>
<keyword evidence="6" id="KW-0007">Acetylation</keyword>
<evidence type="ECO:0000313" key="8">
    <source>
        <dbReference type="Proteomes" id="UP000050454"/>
    </source>
</evidence>
<dbReference type="GO" id="GO:0006537">
    <property type="term" value="P:glutamate biosynthetic process"/>
    <property type="evidence" value="ECO:0007669"/>
    <property type="project" value="TreeGrafter"/>
</dbReference>
<dbReference type="AlphaFoldDB" id="A0A0P7BPZ2"/>
<comment type="catalytic activity">
    <reaction evidence="5 6">
        <text>L-glutamine + H2O = L-glutamate + NH4(+)</text>
        <dbReference type="Rhea" id="RHEA:15889"/>
        <dbReference type="ChEBI" id="CHEBI:15377"/>
        <dbReference type="ChEBI" id="CHEBI:28938"/>
        <dbReference type="ChEBI" id="CHEBI:29985"/>
        <dbReference type="ChEBI" id="CHEBI:58359"/>
        <dbReference type="EC" id="3.5.1.2"/>
    </reaction>
</comment>
<evidence type="ECO:0000256" key="6">
    <source>
        <dbReference type="HAMAP-Rule" id="MF_00313"/>
    </source>
</evidence>
<comment type="subunit">
    <text evidence="2 6">Homotetramer.</text>
</comment>
<organism evidence="7 8">
    <name type="scientific">Jiulongibacter sediminis</name>
    <dbReference type="NCBI Taxonomy" id="1605367"/>
    <lineage>
        <taxon>Bacteria</taxon>
        <taxon>Pseudomonadati</taxon>
        <taxon>Bacteroidota</taxon>
        <taxon>Cytophagia</taxon>
        <taxon>Cytophagales</taxon>
        <taxon>Leadbetterellaceae</taxon>
        <taxon>Jiulongibacter</taxon>
    </lineage>
</organism>
<dbReference type="EMBL" id="LGTQ01000005">
    <property type="protein sequence ID" value="KPM49202.1"/>
    <property type="molecule type" value="Genomic_DNA"/>
</dbReference>
<keyword evidence="8" id="KW-1185">Reference proteome</keyword>
<dbReference type="SUPFAM" id="SSF56601">
    <property type="entry name" value="beta-lactamase/transpeptidase-like"/>
    <property type="match status" value="1"/>
</dbReference>
<dbReference type="GO" id="GO:0004359">
    <property type="term" value="F:glutaminase activity"/>
    <property type="evidence" value="ECO:0007669"/>
    <property type="project" value="UniProtKB-UniRule"/>
</dbReference>
<comment type="similarity">
    <text evidence="1 6">Belongs to the glutaminase family.</text>
</comment>
<evidence type="ECO:0000313" key="7">
    <source>
        <dbReference type="EMBL" id="KPM49202.1"/>
    </source>
</evidence>
<proteinExistence type="inferred from homology"/>
<feature type="binding site" evidence="6">
    <location>
        <position position="188"/>
    </location>
    <ligand>
        <name>substrate</name>
    </ligand>
</feature>
<feature type="binding site" evidence="6">
    <location>
        <position position="157"/>
    </location>
    <ligand>
        <name>substrate</name>
    </ligand>
</feature>
<dbReference type="OrthoDB" id="9788822at2"/>
<feature type="binding site" evidence="6">
    <location>
        <position position="240"/>
    </location>
    <ligand>
        <name>substrate</name>
    </ligand>
</feature>
<evidence type="ECO:0000256" key="3">
    <source>
        <dbReference type="ARBA" id="ARBA00012918"/>
    </source>
</evidence>
<keyword evidence="4 6" id="KW-0378">Hydrolase</keyword>
<dbReference type="RefSeq" id="WP_055143180.1">
    <property type="nucleotide sequence ID" value="NZ_JXSZ01000005.1"/>
</dbReference>
<dbReference type="InterPro" id="IPR012338">
    <property type="entry name" value="Beta-lactam/transpept-like"/>
</dbReference>
<feature type="binding site" evidence="6">
    <location>
        <position position="63"/>
    </location>
    <ligand>
        <name>substrate</name>
    </ligand>
</feature>
<feature type="binding site" evidence="6">
    <location>
        <position position="258"/>
    </location>
    <ligand>
        <name>substrate</name>
    </ligand>
</feature>
<evidence type="ECO:0000256" key="4">
    <source>
        <dbReference type="ARBA" id="ARBA00022801"/>
    </source>
</evidence>
<accession>A0A0P7BPZ2</accession>
<dbReference type="PANTHER" id="PTHR12544">
    <property type="entry name" value="GLUTAMINASE"/>
    <property type="match status" value="1"/>
</dbReference>
<dbReference type="PANTHER" id="PTHR12544:SF29">
    <property type="entry name" value="GLUTAMINASE"/>
    <property type="match status" value="1"/>
</dbReference>
<sequence>MTYQEAIEQIYRSTKKLKEKGKPAAYIPELSQIDPSKFGVHICPLKEPSFGIGDYQTRFSIQSIAKVFSLSLAYKLKGEKIWERVGVEPSGTKFNSLVQLESDNGIPRNPFINAGALVIADILVSGLKNPKAELLEFVKSMSPSDNISYSPVVEASEKSVGYRNVALCNFLKSLGNIENQPEEVLDFYFTLCSLETDCQTLSSLFLPLAYDGIAPHSNEKIIPNSYSKRINAIMQTCGFYDESGEFAFRVGLPGKSGVGGGIAAVHPDKYSIAVWSPGLNTKGNSYKGMKFLEEFTTLTELSIF</sequence>
<dbReference type="FunFam" id="3.40.710.10:FF:000005">
    <property type="entry name" value="Glutaminase"/>
    <property type="match status" value="1"/>
</dbReference>
<dbReference type="NCBIfam" id="NF002133">
    <property type="entry name" value="PRK00971.1-2"/>
    <property type="match status" value="1"/>
</dbReference>
<dbReference type="Proteomes" id="UP000050454">
    <property type="component" value="Unassembled WGS sequence"/>
</dbReference>
<feature type="binding site" evidence="6">
    <location>
        <position position="164"/>
    </location>
    <ligand>
        <name>substrate</name>
    </ligand>
</feature>
<dbReference type="HAMAP" id="MF_00313">
    <property type="entry name" value="Glutaminase"/>
    <property type="match status" value="1"/>
</dbReference>
<dbReference type="GO" id="GO:0006543">
    <property type="term" value="P:L-glutamine catabolic process"/>
    <property type="evidence" value="ECO:0007669"/>
    <property type="project" value="TreeGrafter"/>
</dbReference>
<evidence type="ECO:0000256" key="5">
    <source>
        <dbReference type="ARBA" id="ARBA00049534"/>
    </source>
</evidence>
<evidence type="ECO:0000256" key="1">
    <source>
        <dbReference type="ARBA" id="ARBA00011076"/>
    </source>
</evidence>